<comment type="similarity">
    <text evidence="1">Belongs to the prefoldin subunit beta family.</text>
</comment>
<dbReference type="SUPFAM" id="SSF46579">
    <property type="entry name" value="Prefoldin"/>
    <property type="match status" value="1"/>
</dbReference>
<keyword evidence="7" id="KW-1185">Reference proteome</keyword>
<gene>
    <name evidence="6" type="ORF">CCR75_003515</name>
</gene>
<proteinExistence type="inferred from homology"/>
<dbReference type="GO" id="GO:0016272">
    <property type="term" value="C:prefoldin complex"/>
    <property type="evidence" value="ECO:0007669"/>
    <property type="project" value="InterPro"/>
</dbReference>
<dbReference type="PROSITE" id="PS50005">
    <property type="entry name" value="TPR"/>
    <property type="match status" value="1"/>
</dbReference>
<dbReference type="Pfam" id="PF00515">
    <property type="entry name" value="TPR_1"/>
    <property type="match status" value="1"/>
</dbReference>
<dbReference type="KEGG" id="blac:94347280"/>
<dbReference type="SMART" id="SM00028">
    <property type="entry name" value="TPR"/>
    <property type="match status" value="3"/>
</dbReference>
<evidence type="ECO:0000256" key="1">
    <source>
        <dbReference type="ARBA" id="ARBA00008045"/>
    </source>
</evidence>
<dbReference type="Gene3D" id="1.25.40.10">
    <property type="entry name" value="Tetratricopeptide repeat domain"/>
    <property type="match status" value="1"/>
</dbReference>
<dbReference type="GO" id="GO:0006457">
    <property type="term" value="P:protein folding"/>
    <property type="evidence" value="ECO:0007669"/>
    <property type="project" value="InterPro"/>
</dbReference>
<dbReference type="InterPro" id="IPR011990">
    <property type="entry name" value="TPR-like_helical_dom_sf"/>
</dbReference>
<dbReference type="SUPFAM" id="SSF48452">
    <property type="entry name" value="TPR-like"/>
    <property type="match status" value="1"/>
</dbReference>
<keyword evidence="5" id="KW-0175">Coiled coil</keyword>
<reference evidence="6 7" key="1">
    <citation type="journal article" date="2021" name="Genome Biol.">
        <title>AFLAP: assembly-free linkage analysis pipeline using k-mers from genome sequencing data.</title>
        <authorList>
            <person name="Fletcher K."/>
            <person name="Zhang L."/>
            <person name="Gil J."/>
            <person name="Han R."/>
            <person name="Cavanaugh K."/>
            <person name="Michelmore R."/>
        </authorList>
    </citation>
    <scope>NUCLEOTIDE SEQUENCE [LARGE SCALE GENOMIC DNA]</scope>
    <source>
        <strain evidence="6 7">SF5</strain>
    </source>
</reference>
<accession>A0A976FR08</accession>
<comment type="caution">
    <text evidence="6">The sequence shown here is derived from an EMBL/GenBank/DDBJ whole genome shotgun (WGS) entry which is preliminary data.</text>
</comment>
<organism evidence="6 7">
    <name type="scientific">Bremia lactucae</name>
    <name type="common">Lettuce downy mildew</name>
    <dbReference type="NCBI Taxonomy" id="4779"/>
    <lineage>
        <taxon>Eukaryota</taxon>
        <taxon>Sar</taxon>
        <taxon>Stramenopiles</taxon>
        <taxon>Oomycota</taxon>
        <taxon>Peronosporomycetes</taxon>
        <taxon>Peronosporales</taxon>
        <taxon>Peronosporaceae</taxon>
        <taxon>Bremia</taxon>
    </lineage>
</organism>
<keyword evidence="2" id="KW-0677">Repeat</keyword>
<dbReference type="RefSeq" id="XP_067820847.1">
    <property type="nucleotide sequence ID" value="XM_067961609.1"/>
</dbReference>
<feature type="coiled-coil region" evidence="5">
    <location>
        <begin position="148"/>
        <end position="175"/>
    </location>
</feature>
<dbReference type="GeneID" id="94347280"/>
<evidence type="ECO:0000256" key="3">
    <source>
        <dbReference type="ARBA" id="ARBA00022803"/>
    </source>
</evidence>
<name>A0A976FR08_BRELC</name>
<dbReference type="EMBL" id="SHOA02000004">
    <property type="protein sequence ID" value="TDH71348.1"/>
    <property type="molecule type" value="Genomic_DNA"/>
</dbReference>
<dbReference type="Pfam" id="PF13181">
    <property type="entry name" value="TPR_8"/>
    <property type="match status" value="1"/>
</dbReference>
<dbReference type="AlphaFoldDB" id="A0A976FR08"/>
<feature type="repeat" description="TPR" evidence="4">
    <location>
        <begin position="8"/>
        <end position="41"/>
    </location>
</feature>
<dbReference type="Gene3D" id="1.10.287.370">
    <property type="match status" value="1"/>
</dbReference>
<evidence type="ECO:0000256" key="4">
    <source>
        <dbReference type="PROSITE-ProRule" id="PRU00339"/>
    </source>
</evidence>
<evidence type="ECO:0000256" key="2">
    <source>
        <dbReference type="ARBA" id="ARBA00022737"/>
    </source>
</evidence>
<evidence type="ECO:0000256" key="5">
    <source>
        <dbReference type="SAM" id="Coils"/>
    </source>
</evidence>
<dbReference type="Proteomes" id="UP000294530">
    <property type="component" value="Unassembled WGS sequence"/>
</dbReference>
<dbReference type="GO" id="GO:0051082">
    <property type="term" value="F:unfolded protein binding"/>
    <property type="evidence" value="ECO:0007669"/>
    <property type="project" value="InterPro"/>
</dbReference>
<evidence type="ECO:0000313" key="6">
    <source>
        <dbReference type="EMBL" id="TDH71348.1"/>
    </source>
</evidence>
<dbReference type="PANTHER" id="PTHR22904:SF523">
    <property type="entry name" value="STRESS-INDUCED-PHOSPHOPROTEIN 1"/>
    <property type="match status" value="1"/>
</dbReference>
<dbReference type="InterPro" id="IPR002777">
    <property type="entry name" value="PFD_beta-like"/>
</dbReference>
<dbReference type="Pfam" id="PF01920">
    <property type="entry name" value="Prefoldin_2"/>
    <property type="match status" value="1"/>
</dbReference>
<protein>
    <submittedName>
        <fullName evidence="6">Uncharacterized protein</fullName>
    </submittedName>
</protein>
<sequence length="333" mass="37510">MSSAHDEAEAQKALGNAEFNEKNFEKAIEHYSEAIRLDSGNFIYYSNRSATYGAIGKWELAEKDAKECVRRNPTFAKGYHRLANAQQQLGRHTEAIETLEMAQKTATDPDKIPGIKKLLRQLNQEVSKSTTLTQKGGLQVPGHIAKELQELQPQFQTLQREIEQIDAKLAVYSRQKKRLALVEREIVELPKETKTYRSIGKMFLQTTCKENVAAIKNEDSFVNDQVSSLGARKNYLTRQKQSVQNNITELLAQCATGYQSEDNLLCNQGGLNNIESFRNRSKFLSLKLCVFHASSSLSSVYAFVKLVDALEKLCIRFLELLVLGSERVDVAIG</sequence>
<dbReference type="InterPro" id="IPR019734">
    <property type="entry name" value="TPR_rpt"/>
</dbReference>
<keyword evidence="3 4" id="KW-0802">TPR repeat</keyword>
<dbReference type="GO" id="GO:0051879">
    <property type="term" value="F:Hsp90 protein binding"/>
    <property type="evidence" value="ECO:0007669"/>
    <property type="project" value="TreeGrafter"/>
</dbReference>
<dbReference type="OrthoDB" id="2423701at2759"/>
<dbReference type="PANTHER" id="PTHR22904">
    <property type="entry name" value="TPR REPEAT CONTAINING PROTEIN"/>
    <property type="match status" value="1"/>
</dbReference>
<evidence type="ECO:0000313" key="7">
    <source>
        <dbReference type="Proteomes" id="UP000294530"/>
    </source>
</evidence>
<dbReference type="InterPro" id="IPR009053">
    <property type="entry name" value="Prefoldin"/>
</dbReference>